<comment type="caution">
    <text evidence="1">The sequence shown here is derived from an EMBL/GenBank/DDBJ whole genome shotgun (WGS) entry which is preliminary data.</text>
</comment>
<evidence type="ECO:0000313" key="1">
    <source>
        <dbReference type="EMBL" id="MFC4746980.1"/>
    </source>
</evidence>
<protein>
    <submittedName>
        <fullName evidence="1">DUF1203 domain-containing protein</fullName>
    </submittedName>
</protein>
<proteinExistence type="predicted"/>
<dbReference type="PIRSF" id="PIRSF034110">
    <property type="entry name" value="DUF1203"/>
    <property type="match status" value="1"/>
</dbReference>
<evidence type="ECO:0000313" key="2">
    <source>
        <dbReference type="Proteomes" id="UP001595935"/>
    </source>
</evidence>
<reference evidence="2" key="1">
    <citation type="journal article" date="2019" name="Int. J. Syst. Evol. Microbiol.">
        <title>The Global Catalogue of Microorganisms (GCM) 10K type strain sequencing project: providing services to taxonomists for standard genome sequencing and annotation.</title>
        <authorList>
            <consortium name="The Broad Institute Genomics Platform"/>
            <consortium name="The Broad Institute Genome Sequencing Center for Infectious Disease"/>
            <person name="Wu L."/>
            <person name="Ma J."/>
        </authorList>
    </citation>
    <scope>NUCLEOTIDE SEQUENCE [LARGE SCALE GENOMIC DNA]</scope>
    <source>
        <strain evidence="2">WYCCWR 13023</strain>
    </source>
</reference>
<dbReference type="Proteomes" id="UP001595935">
    <property type="component" value="Unassembled WGS sequence"/>
</dbReference>
<accession>A0ABV9PDG0</accession>
<organism evidence="1 2">
    <name type="scientific">Flavobacterium branchiicola</name>
    <dbReference type="NCBI Taxonomy" id="1114875"/>
    <lineage>
        <taxon>Bacteria</taxon>
        <taxon>Pseudomonadati</taxon>
        <taxon>Bacteroidota</taxon>
        <taxon>Flavobacteriia</taxon>
        <taxon>Flavobacteriales</taxon>
        <taxon>Flavobacteriaceae</taxon>
        <taxon>Flavobacterium</taxon>
    </lineage>
</organism>
<dbReference type="Pfam" id="PF06718">
    <property type="entry name" value="DUF1203"/>
    <property type="match status" value="1"/>
</dbReference>
<name>A0ABV9PDG0_9FLAO</name>
<dbReference type="InterPro" id="IPR009593">
    <property type="entry name" value="DUF1203"/>
</dbReference>
<gene>
    <name evidence="1" type="ORF">ACFO5S_05970</name>
</gene>
<dbReference type="EMBL" id="JBHSGV010000002">
    <property type="protein sequence ID" value="MFC4746980.1"/>
    <property type="molecule type" value="Genomic_DNA"/>
</dbReference>
<sequence length="164" mass="18830">MTFAKKIMEANFIIKPLNHTEFLGFFELTDLELEKIGAIKMTVDKFPGFPCRISLEDAEIGEEILLLPYKHHKTNSPYQSSGPIFIRKKASTPVFTVNQVPKMLNHRLLSLRGYDKKGMMKEASVTEGNSLKEQIIQTFKNEQIEYIHIHNARPGCYNCLVERA</sequence>
<keyword evidence="2" id="KW-1185">Reference proteome</keyword>